<dbReference type="InterPro" id="IPR036188">
    <property type="entry name" value="FAD/NAD-bd_sf"/>
</dbReference>
<dbReference type="InterPro" id="IPR019845">
    <property type="entry name" value="Squalene/phytoene_synthase_CS"/>
</dbReference>
<dbReference type="InterPro" id="IPR017830">
    <property type="entry name" value="SQase_HpnE"/>
</dbReference>
<dbReference type="SFLD" id="SFLDS00005">
    <property type="entry name" value="Isoprenoid_Synthase_Type_I"/>
    <property type="match status" value="1"/>
</dbReference>
<dbReference type="CDD" id="cd00683">
    <property type="entry name" value="Trans_IPPS_HH"/>
    <property type="match status" value="1"/>
</dbReference>
<name>A0ABX7PXH0_9BACT</name>
<dbReference type="NCBIfam" id="TIGR03467">
    <property type="entry name" value="HpnE"/>
    <property type="match status" value="1"/>
</dbReference>
<feature type="domain" description="Amine oxidase" evidence="2">
    <location>
        <begin position="315"/>
        <end position="740"/>
    </location>
</feature>
<proteinExistence type="predicted"/>
<protein>
    <submittedName>
        <fullName evidence="3">Squalene/phytoene synthase family protein</fullName>
    </submittedName>
</protein>
<dbReference type="PANTHER" id="PTHR31480">
    <property type="entry name" value="BIFUNCTIONAL LYCOPENE CYCLASE/PHYTOENE SYNTHASE"/>
    <property type="match status" value="1"/>
</dbReference>
<dbReference type="InterPro" id="IPR002937">
    <property type="entry name" value="Amino_oxidase"/>
</dbReference>
<dbReference type="InterPro" id="IPR008949">
    <property type="entry name" value="Isoprenoid_synthase_dom_sf"/>
</dbReference>
<accession>A0ABX7PXH0</accession>
<evidence type="ECO:0000313" key="3">
    <source>
        <dbReference type="EMBL" id="QSR87597.1"/>
    </source>
</evidence>
<dbReference type="EMBL" id="CP065956">
    <property type="protein sequence ID" value="QSR87597.1"/>
    <property type="molecule type" value="Genomic_DNA"/>
</dbReference>
<dbReference type="SFLD" id="SFLDG01018">
    <property type="entry name" value="Squalene/Phytoene_Synthase_Lik"/>
    <property type="match status" value="1"/>
</dbReference>
<dbReference type="Gene3D" id="1.10.600.10">
    <property type="entry name" value="Farnesyl Diphosphate Synthase"/>
    <property type="match status" value="1"/>
</dbReference>
<dbReference type="PROSITE" id="PS01044">
    <property type="entry name" value="SQUALEN_PHYTOEN_SYN_1"/>
    <property type="match status" value="1"/>
</dbReference>
<keyword evidence="4" id="KW-1185">Reference proteome</keyword>
<evidence type="ECO:0000259" key="2">
    <source>
        <dbReference type="Pfam" id="PF01593"/>
    </source>
</evidence>
<keyword evidence="1" id="KW-0808">Transferase</keyword>
<dbReference type="Proteomes" id="UP000663088">
    <property type="component" value="Chromosome"/>
</dbReference>
<dbReference type="SUPFAM" id="SSF48576">
    <property type="entry name" value="Terpenoid synthases"/>
    <property type="match status" value="1"/>
</dbReference>
<dbReference type="Pfam" id="PF01593">
    <property type="entry name" value="Amino_oxidase"/>
    <property type="match status" value="1"/>
</dbReference>
<dbReference type="PROSITE" id="PS01045">
    <property type="entry name" value="SQUALEN_PHYTOEN_SYN_2"/>
    <property type="match status" value="1"/>
</dbReference>
<evidence type="ECO:0000313" key="4">
    <source>
        <dbReference type="Proteomes" id="UP000663088"/>
    </source>
</evidence>
<sequence>MKERSGYVICPKQRMNNSWIGQSVTSRSKSNLALSFFCLPREQKWAMTVFYAFCRVIDDIVDSTVLSLQEKKEGISFWKKEIERIYTSMPSSPLGKELREVVIKWNLPQDILQEIILGVEMDITQSRYKTFEELSLYCYRVAGAVGLISIEIFGCSHSISKEYAITLGKAFQLTNILRDVPKDSAYGRIYFPLEELEEHGISEKELLDLKWSLKIREFFRFQYLRAKHYFAKSSKLIHPSDRPKLLAAEIMSAVYRAILEKIRTKQFNVFHHSIRLSKSQKLASIFKVLVTNFFDRRREQSFSPPKKIVVLGGGFAGLSAAIELNNLGHDVVLLESKSMLGGRAGSFKHPRLGETIDTGQHVMMGCYHHTLGLIEKLGCCSKLFWIDPIKIAFLSNKNYSVLAAGQLPAPLHLLVALLRYSQLNFGDWVRAFSFLLSLLLADKPLEQETASQWLKRKNQSPSLIRSLWEPLCLAALNLPLEEAAAPLFYEVVRKTLLGKRKDLSLVLSRVGLGDLFSKECERLLKMCGSNIYLKSTVCSMEFENGYLKAVRTTEGKIFSGDCFISTLPWHTLGSLLPEKSPLKEHCRSLKQSPILSLYFWVDRPLTNEPVIGFLDSPVQWLFARNLFVDSSLLSFPLYSYVAVISAPPQDILSLSSKEIENMVWKEINRLIPSSKEARFCQGFLFKAIGATPKFDPESLKHRPGPATQWKNFFLAGDWTATGLPATIEGAILSGKTAAQHADSLPLTGAPPTILFEENNSEIPLKKIPL</sequence>
<dbReference type="SUPFAM" id="SSF51905">
    <property type="entry name" value="FAD/NAD(P)-binding domain"/>
    <property type="match status" value="1"/>
</dbReference>
<gene>
    <name evidence="3" type="ORF">EM20IM_04540</name>
</gene>
<dbReference type="InterPro" id="IPR044843">
    <property type="entry name" value="Trans_IPPS_bact-type"/>
</dbReference>
<dbReference type="Gene3D" id="3.50.50.60">
    <property type="entry name" value="FAD/NAD(P)-binding domain"/>
    <property type="match status" value="1"/>
</dbReference>
<dbReference type="SFLD" id="SFLDG01212">
    <property type="entry name" value="Phytoene_synthase_like"/>
    <property type="match status" value="1"/>
</dbReference>
<evidence type="ECO:0000256" key="1">
    <source>
        <dbReference type="ARBA" id="ARBA00022679"/>
    </source>
</evidence>
<dbReference type="InterPro" id="IPR002060">
    <property type="entry name" value="Squ/phyt_synthse"/>
</dbReference>
<reference evidence="3 4" key="1">
    <citation type="submission" date="2020-12" db="EMBL/GenBank/DDBJ databases">
        <authorList>
            <person name="Awala S.I."/>
            <person name="Gwak J.-H."/>
            <person name="Kim S.-J."/>
            <person name="Rhee S.-K."/>
        </authorList>
    </citation>
    <scope>NUCLEOTIDE SEQUENCE [LARGE SCALE GENOMIC DNA]</scope>
    <source>
        <strain evidence="3 4">IT5</strain>
    </source>
</reference>
<organism evidence="3 4">
    <name type="scientific">Candidatus Methylacidiphilum infernorum</name>
    <dbReference type="NCBI Taxonomy" id="511746"/>
    <lineage>
        <taxon>Bacteria</taxon>
        <taxon>Pseudomonadati</taxon>
        <taxon>Verrucomicrobiota</taxon>
        <taxon>Methylacidiphilae</taxon>
        <taxon>Methylacidiphilales</taxon>
        <taxon>Methylacidiphilaceae</taxon>
        <taxon>Methylacidiphilum (ex Ratnadevi et al. 2023)</taxon>
    </lineage>
</organism>
<dbReference type="Pfam" id="PF00494">
    <property type="entry name" value="SQS_PSY"/>
    <property type="match status" value="1"/>
</dbReference>
<dbReference type="InterPro" id="IPR033904">
    <property type="entry name" value="Trans_IPPS_HH"/>
</dbReference>